<dbReference type="Proteomes" id="UP000323930">
    <property type="component" value="Unassembled WGS sequence"/>
</dbReference>
<keyword evidence="9" id="KW-0675">Receptor</keyword>
<dbReference type="RefSeq" id="WP_148544007.1">
    <property type="nucleotide sequence ID" value="NZ_VSDQ01000679.1"/>
</dbReference>
<evidence type="ECO:0000313" key="10">
    <source>
        <dbReference type="Proteomes" id="UP000323930"/>
    </source>
</evidence>
<dbReference type="EMBL" id="VSDQ01000679">
    <property type="protein sequence ID" value="TYA74765.1"/>
    <property type="molecule type" value="Genomic_DNA"/>
</dbReference>
<sequence>MKFKFTTGLFYLKKRHLQLITKTFVFLCCTLTFALRANNSFSQSAKVTINKDKVLSVKQVFKLINKQTDYKFIYRHDLVKALPELPLKKGTIKVCDLLDRYLSPSGLSYSFTENSTVIVHKQKETINQKSSSQRLTIKGKVTDATGLPLPGANILEKGESNGAQTDFDGSFSLTVTDSNAILVISYLGYVTQEITVGDQTMINVQMEEDSAALDEVVVVGYGTQLKKDVTGAVSQIDTKALNVASPVNLSNALTGQLTGVLSIQTSGQPGFDSATFQIRGISTTGNNTPLVLVDGVVRPFSRINPNEIANVTVLKDAASTAIYGSRAANGVLLITTKQGKISSKPKFNFSSSYGFQTPTDRPELMDANEYVLAFRQARFNEGVAEDQLPFPDLVDDAENGRLTSYDWWNDVLTNSADQQQYNLTIDGGSEKLKYFFSYGFLDQNAFFENAGFKQNSIRSDVDAKISDNLNIRVSLAGRLENRLRSADSDGEIFSNVLRANPLNPVFVNGLPGTENLPPKSLGFDGFSGNAFGDANRNGSTRRTNDVYQSNIQLTYKIPGFEALSAKGLYAYDRTYTRNKSFFIPYTSYQLNEATGQYDIALQSDNNITLSESRSDFNRQTLQLSLNYANTFGNHDVSALLLFEQIETSFNTTSAFRDGFISSAIPEFFAGSVENDSNDGSSSETARRGYVGRVNYDYKDKYLLQANIRLDQSYIFPKEGRDGYFPAFSAGWRISEEAFMQNVGFINNLKIKGSWGITGNDRVNPFQFLSGFNFGGGYVVGGVLQQGIRPSVVANPDITWEEATSTDFGFEASLFDNLFSLEVNYYEKTTENILRPPSALVPDTFGASLPSTNIGIFDSWGWEFDISHNNSIGDFTYSIGANLTTIDNEVVFIDEAIDENPATRSTGKPFGVRFGYLSDGLYQTQEEIDNGPQQFGTIAPGDIRYKDLNGRDADGNLTGEPDGRITNDDRVVIGQSSNPDLVFGVNMNMGYKGLSLALNFQGASGFTRNIRPTGFLLGVGNNFSVLNDSWTPENPDARYPRILPDGNSNNNVASDFWLEDVHYVRLKRAELQYDFSYLISGALESVGIDHLNIVVSGTNLLTFSNISIGDPEGRDGLLFYPQAKVFSLGVNIGF</sequence>
<dbReference type="Gene3D" id="2.60.40.1120">
    <property type="entry name" value="Carboxypeptidase-like, regulatory domain"/>
    <property type="match status" value="1"/>
</dbReference>
<comment type="subcellular location">
    <subcellularLocation>
        <location evidence="1 7">Cell outer membrane</location>
        <topology evidence="1 7">Multi-pass membrane protein</topology>
    </subcellularLocation>
</comment>
<evidence type="ECO:0000256" key="3">
    <source>
        <dbReference type="ARBA" id="ARBA00022452"/>
    </source>
</evidence>
<dbReference type="PROSITE" id="PS52016">
    <property type="entry name" value="TONB_DEPENDENT_REC_3"/>
    <property type="match status" value="1"/>
</dbReference>
<name>A0A5D0HTX0_9FLAO</name>
<dbReference type="Pfam" id="PF07715">
    <property type="entry name" value="Plug"/>
    <property type="match status" value="1"/>
</dbReference>
<evidence type="ECO:0000256" key="6">
    <source>
        <dbReference type="ARBA" id="ARBA00023237"/>
    </source>
</evidence>
<dbReference type="GO" id="GO:0009279">
    <property type="term" value="C:cell outer membrane"/>
    <property type="evidence" value="ECO:0007669"/>
    <property type="project" value="UniProtKB-SubCell"/>
</dbReference>
<dbReference type="AlphaFoldDB" id="A0A5D0HTX0"/>
<dbReference type="FunFam" id="2.60.40.1120:FF:000003">
    <property type="entry name" value="Outer membrane protein Omp121"/>
    <property type="match status" value="1"/>
</dbReference>
<dbReference type="InterPro" id="IPR036942">
    <property type="entry name" value="Beta-barrel_TonB_sf"/>
</dbReference>
<evidence type="ECO:0000256" key="5">
    <source>
        <dbReference type="ARBA" id="ARBA00023136"/>
    </source>
</evidence>
<keyword evidence="5 7" id="KW-0472">Membrane</keyword>
<evidence type="ECO:0000313" key="9">
    <source>
        <dbReference type="EMBL" id="TYA74765.1"/>
    </source>
</evidence>
<dbReference type="NCBIfam" id="TIGR04056">
    <property type="entry name" value="OMP_RagA_SusC"/>
    <property type="match status" value="1"/>
</dbReference>
<proteinExistence type="inferred from homology"/>
<dbReference type="InterPro" id="IPR012910">
    <property type="entry name" value="Plug_dom"/>
</dbReference>
<evidence type="ECO:0000256" key="4">
    <source>
        <dbReference type="ARBA" id="ARBA00022692"/>
    </source>
</evidence>
<protein>
    <submittedName>
        <fullName evidence="9">TonB-dependent receptor</fullName>
    </submittedName>
</protein>
<evidence type="ECO:0000256" key="7">
    <source>
        <dbReference type="PROSITE-ProRule" id="PRU01360"/>
    </source>
</evidence>
<evidence type="ECO:0000256" key="2">
    <source>
        <dbReference type="ARBA" id="ARBA00022448"/>
    </source>
</evidence>
<dbReference type="InterPro" id="IPR008969">
    <property type="entry name" value="CarboxyPept-like_regulatory"/>
</dbReference>
<dbReference type="InterPro" id="IPR037066">
    <property type="entry name" value="Plug_dom_sf"/>
</dbReference>
<dbReference type="InterPro" id="IPR023997">
    <property type="entry name" value="TonB-dep_OMP_SusC/RagA_CS"/>
</dbReference>
<keyword evidence="10" id="KW-1185">Reference proteome</keyword>
<keyword evidence="6 7" id="KW-0998">Cell outer membrane</keyword>
<dbReference type="OrthoDB" id="9768177at2"/>
<keyword evidence="2 7" id="KW-0813">Transport</keyword>
<dbReference type="Pfam" id="PF13715">
    <property type="entry name" value="CarbopepD_reg_2"/>
    <property type="match status" value="1"/>
</dbReference>
<dbReference type="Gene3D" id="2.40.170.20">
    <property type="entry name" value="TonB-dependent receptor, beta-barrel domain"/>
    <property type="match status" value="1"/>
</dbReference>
<dbReference type="Gene3D" id="2.170.130.10">
    <property type="entry name" value="TonB-dependent receptor, plug domain"/>
    <property type="match status" value="1"/>
</dbReference>
<accession>A0A5D0HTX0</accession>
<feature type="domain" description="TonB-dependent receptor plug" evidence="8">
    <location>
        <begin position="226"/>
        <end position="331"/>
    </location>
</feature>
<dbReference type="SUPFAM" id="SSF56935">
    <property type="entry name" value="Porins"/>
    <property type="match status" value="1"/>
</dbReference>
<evidence type="ECO:0000256" key="1">
    <source>
        <dbReference type="ARBA" id="ARBA00004571"/>
    </source>
</evidence>
<organism evidence="9 10">
    <name type="scientific">Seonamhaeicola marinus</name>
    <dbReference type="NCBI Taxonomy" id="1912246"/>
    <lineage>
        <taxon>Bacteria</taxon>
        <taxon>Pseudomonadati</taxon>
        <taxon>Bacteroidota</taxon>
        <taxon>Flavobacteriia</taxon>
        <taxon>Flavobacteriales</taxon>
        <taxon>Flavobacteriaceae</taxon>
    </lineage>
</organism>
<dbReference type="InterPro" id="IPR023996">
    <property type="entry name" value="TonB-dep_OMP_SusC/RagA"/>
</dbReference>
<dbReference type="FunFam" id="2.170.130.10:FF:000003">
    <property type="entry name" value="SusC/RagA family TonB-linked outer membrane protein"/>
    <property type="match status" value="1"/>
</dbReference>
<keyword evidence="4 7" id="KW-0812">Transmembrane</keyword>
<reference evidence="9 10" key="1">
    <citation type="submission" date="2019-08" db="EMBL/GenBank/DDBJ databases">
        <title>Seonamhaeicola sediminis sp. nov., isolated from marine sediment.</title>
        <authorList>
            <person name="Cao W.R."/>
        </authorList>
    </citation>
    <scope>NUCLEOTIDE SEQUENCE [LARGE SCALE GENOMIC DNA]</scope>
    <source>
        <strain evidence="9 10">B011</strain>
    </source>
</reference>
<dbReference type="SUPFAM" id="SSF49464">
    <property type="entry name" value="Carboxypeptidase regulatory domain-like"/>
    <property type="match status" value="1"/>
</dbReference>
<gene>
    <name evidence="9" type="ORF">FUA24_15765</name>
</gene>
<dbReference type="NCBIfam" id="TIGR04057">
    <property type="entry name" value="SusC_RagA_signa"/>
    <property type="match status" value="1"/>
</dbReference>
<evidence type="ECO:0000259" key="8">
    <source>
        <dbReference type="Pfam" id="PF07715"/>
    </source>
</evidence>
<comment type="similarity">
    <text evidence="7">Belongs to the TonB-dependent receptor family.</text>
</comment>
<keyword evidence="3 7" id="KW-1134">Transmembrane beta strand</keyword>
<comment type="caution">
    <text evidence="9">The sequence shown here is derived from an EMBL/GenBank/DDBJ whole genome shotgun (WGS) entry which is preliminary data.</text>
</comment>
<dbReference type="InterPro" id="IPR039426">
    <property type="entry name" value="TonB-dep_rcpt-like"/>
</dbReference>